<gene>
    <name evidence="1" type="ORF">SAMN05421877_102318</name>
</gene>
<dbReference type="EMBL" id="FNUT01000002">
    <property type="protein sequence ID" value="SEF75141.1"/>
    <property type="molecule type" value="Genomic_DNA"/>
</dbReference>
<accession>A0A1H5UL68</accession>
<proteinExistence type="predicted"/>
<sequence length="173" mass="19593">MRTLKYLLFTILGIIVLVLIAAAVLPNDFEAGSKIVINKPKKEVFDYVKLLRNQGNYDNWSRQDPQIQREYTGTDGQPGFTYTWKSDKVGDGKQVITEVDSSAGRIDMYIFFNGSEDASPSFMEVLPLSDSSSQVIWKVEGKMPYPFNLMSLFYDMNADFDAGLAHLKDILEK</sequence>
<reference evidence="2" key="1">
    <citation type="submission" date="2016-10" db="EMBL/GenBank/DDBJ databases">
        <authorList>
            <person name="Varghese N."/>
            <person name="Submissions S."/>
        </authorList>
    </citation>
    <scope>NUCLEOTIDE SEQUENCE [LARGE SCALE GENOMIC DNA]</scope>
    <source>
        <strain evidence="2">DSM 22361</strain>
    </source>
</reference>
<dbReference type="OrthoDB" id="9807923at2"/>
<dbReference type="AlphaFoldDB" id="A0A1H5UL68"/>
<evidence type="ECO:0000313" key="1">
    <source>
        <dbReference type="EMBL" id="SEF75141.1"/>
    </source>
</evidence>
<dbReference type="SUPFAM" id="SSF55961">
    <property type="entry name" value="Bet v1-like"/>
    <property type="match status" value="1"/>
</dbReference>
<name>A0A1H5UL68_9SPHI</name>
<keyword evidence="2" id="KW-1185">Reference proteome</keyword>
<evidence type="ECO:0000313" key="2">
    <source>
        <dbReference type="Proteomes" id="UP000236731"/>
    </source>
</evidence>
<dbReference type="RefSeq" id="WP_103905328.1">
    <property type="nucleotide sequence ID" value="NZ_CP049246.1"/>
</dbReference>
<organism evidence="1 2">
    <name type="scientific">Sphingobacterium lactis</name>
    <dbReference type="NCBI Taxonomy" id="797291"/>
    <lineage>
        <taxon>Bacteria</taxon>
        <taxon>Pseudomonadati</taxon>
        <taxon>Bacteroidota</taxon>
        <taxon>Sphingobacteriia</taxon>
        <taxon>Sphingobacteriales</taxon>
        <taxon>Sphingobacteriaceae</taxon>
        <taxon>Sphingobacterium</taxon>
    </lineage>
</organism>
<dbReference type="Proteomes" id="UP000236731">
    <property type="component" value="Unassembled WGS sequence"/>
</dbReference>
<dbReference type="CDD" id="cd07818">
    <property type="entry name" value="SRPBCC_1"/>
    <property type="match status" value="1"/>
</dbReference>
<protein>
    <submittedName>
        <fullName evidence="1">Polyketide cyclase / dehydrase and lipid transport</fullName>
    </submittedName>
</protein>